<feature type="coiled-coil region" evidence="1">
    <location>
        <begin position="389"/>
        <end position="455"/>
    </location>
</feature>
<protein>
    <recommendedName>
        <fullName evidence="3">C2 NT-type domain-containing protein</fullName>
    </recommendedName>
</protein>
<dbReference type="Proteomes" id="UP000036987">
    <property type="component" value="Unassembled WGS sequence"/>
</dbReference>
<feature type="coiled-coil region" evidence="1">
    <location>
        <begin position="606"/>
        <end position="848"/>
    </location>
</feature>
<name>A0A0K9NQL7_ZOSMR</name>
<dbReference type="OMA" id="QESHING"/>
<feature type="compositionally biased region" description="Low complexity" evidence="2">
    <location>
        <begin position="254"/>
        <end position="265"/>
    </location>
</feature>
<reference evidence="5" key="1">
    <citation type="journal article" date="2016" name="Nature">
        <title>The genome of the seagrass Zostera marina reveals angiosperm adaptation to the sea.</title>
        <authorList>
            <person name="Olsen J.L."/>
            <person name="Rouze P."/>
            <person name="Verhelst B."/>
            <person name="Lin Y.-C."/>
            <person name="Bayer T."/>
            <person name="Collen J."/>
            <person name="Dattolo E."/>
            <person name="De Paoli E."/>
            <person name="Dittami S."/>
            <person name="Maumus F."/>
            <person name="Michel G."/>
            <person name="Kersting A."/>
            <person name="Lauritano C."/>
            <person name="Lohaus R."/>
            <person name="Toepel M."/>
            <person name="Tonon T."/>
            <person name="Vanneste K."/>
            <person name="Amirebrahimi M."/>
            <person name="Brakel J."/>
            <person name="Bostroem C."/>
            <person name="Chovatia M."/>
            <person name="Grimwood J."/>
            <person name="Jenkins J.W."/>
            <person name="Jueterbock A."/>
            <person name="Mraz A."/>
            <person name="Stam W.T."/>
            <person name="Tice H."/>
            <person name="Bornberg-Bauer E."/>
            <person name="Green P.J."/>
            <person name="Pearson G.A."/>
            <person name="Procaccini G."/>
            <person name="Duarte C.M."/>
            <person name="Schmutz J."/>
            <person name="Reusch T.B.H."/>
            <person name="Van de Peer Y."/>
        </authorList>
    </citation>
    <scope>NUCLEOTIDE SEQUENCE [LARGE SCALE GENOMIC DNA]</scope>
    <source>
        <strain evidence="5">cv. Finnish</strain>
    </source>
</reference>
<accession>A0A0K9NQL7</accession>
<keyword evidence="1" id="KW-0175">Coiled coil</keyword>
<dbReference type="STRING" id="29655.A0A0K9NQL7"/>
<sequence>MFKLHRSRDRSSKKLGKRIEFNFSDLCISKVPKGWERLMVSIVNMENGKTVSKSNKVVILNGTCQWSDVLRVSVVVFHQEDEQCLYKMVVSMGSIATLRHGILGEALMKLTDYLKQKDSTSISLNLDKCSQDTVLQFKIQCFSTEANFRAGKYSREASSIGEEDTDVVDIDDIDIKSDESDNMLNRSIGSFSSSLLEECGNRSISASESHHSSDSTELLTAKAKISPQNSMNGQEMHNNSITSQNGGGDNVLRSSHSSINSKTNSGHTTSLKHSDSSKEYLEAAQETIEELRGESRMWEKTARKLKDDHDVLKKEISDHSKHCAEMDSECDALKLEIKNLKLALDESYANQSKFELSKIQEEGEIHRKKEWEDEIRFQKESHTSLAHQLKKTQESNIELLAILQELEETIEDQKQEIENNSQRNNDMNTDLEKEVESLKSKIQDLERDCANLTEENFKLSVIMKETTTVNEPKSNSLLLFEEESENKEILIEGVDKETTLTIQFHELEKKCNHLEVDLQFFKDKANDLGVKLQRSLLELEEQSVDLVGLQQELENQRDSSAASEKKLEAENVKLSQCLSGSERKFQGLSAILDASRQSEEILKADIEDMRRSMDGAQLREEHLEKTVNELELKIKASEYEIEQLKEEISNLKSTFQKIPDLQGEIKVLESSLEKASFEKSELENSLQSITDEYEKIKAENKSISDGEDAKLTGIKTIPEASLDTEDAELRNEINRIKQENSQYQIKIECLEEEKDMFAKKLLELEKELKSQREIDKKQIEDNNNGNHAESRVEELESELAKARLTIQNSANPTVFAGSKSPSSLEVELKDMKERYTQMSLQYALVEAQREDLVMKLKSSFKKEKSWFS</sequence>
<dbReference type="AlphaFoldDB" id="A0A0K9NQL7"/>
<keyword evidence="5" id="KW-1185">Reference proteome</keyword>
<dbReference type="Pfam" id="PF10358">
    <property type="entry name" value="NT-C2"/>
    <property type="match status" value="1"/>
</dbReference>
<comment type="caution">
    <text evidence="4">The sequence shown here is derived from an EMBL/GenBank/DDBJ whole genome shotgun (WGS) entry which is preliminary data.</text>
</comment>
<feature type="region of interest" description="Disordered" evidence="2">
    <location>
        <begin position="229"/>
        <end position="285"/>
    </location>
</feature>
<feature type="compositionally biased region" description="Basic and acidic residues" evidence="2">
    <location>
        <begin position="272"/>
        <end position="281"/>
    </location>
</feature>
<gene>
    <name evidence="4" type="ORF">ZOSMA_78G00280</name>
</gene>
<evidence type="ECO:0000313" key="5">
    <source>
        <dbReference type="Proteomes" id="UP000036987"/>
    </source>
</evidence>
<dbReference type="OrthoDB" id="658575at2759"/>
<evidence type="ECO:0000256" key="2">
    <source>
        <dbReference type="SAM" id="MobiDB-lite"/>
    </source>
</evidence>
<organism evidence="4 5">
    <name type="scientific">Zostera marina</name>
    <name type="common">Eelgrass</name>
    <dbReference type="NCBI Taxonomy" id="29655"/>
    <lineage>
        <taxon>Eukaryota</taxon>
        <taxon>Viridiplantae</taxon>
        <taxon>Streptophyta</taxon>
        <taxon>Embryophyta</taxon>
        <taxon>Tracheophyta</taxon>
        <taxon>Spermatophyta</taxon>
        <taxon>Magnoliopsida</taxon>
        <taxon>Liliopsida</taxon>
        <taxon>Zosteraceae</taxon>
        <taxon>Zostera</taxon>
    </lineage>
</organism>
<dbReference type="EMBL" id="LFYR01001962">
    <property type="protein sequence ID" value="KMZ58260.1"/>
    <property type="molecule type" value="Genomic_DNA"/>
</dbReference>
<feature type="coiled-coil region" evidence="1">
    <location>
        <begin position="504"/>
        <end position="570"/>
    </location>
</feature>
<evidence type="ECO:0000313" key="4">
    <source>
        <dbReference type="EMBL" id="KMZ58260.1"/>
    </source>
</evidence>
<dbReference type="Gene3D" id="1.10.287.1490">
    <property type="match status" value="1"/>
</dbReference>
<proteinExistence type="predicted"/>
<feature type="compositionally biased region" description="Polar residues" evidence="2">
    <location>
        <begin position="229"/>
        <end position="244"/>
    </location>
</feature>
<dbReference type="PANTHER" id="PTHR47270">
    <property type="entry name" value="PROTEIN MLP1-LIKE"/>
    <property type="match status" value="1"/>
</dbReference>
<evidence type="ECO:0000256" key="1">
    <source>
        <dbReference type="SAM" id="Coils"/>
    </source>
</evidence>
<dbReference type="PANTHER" id="PTHR47270:SF3">
    <property type="entry name" value="HYPOTETICAL PROTEIN"/>
    <property type="match status" value="1"/>
</dbReference>
<evidence type="ECO:0000259" key="3">
    <source>
        <dbReference type="Pfam" id="PF10358"/>
    </source>
</evidence>
<feature type="domain" description="C2 NT-type" evidence="3">
    <location>
        <begin position="27"/>
        <end position="144"/>
    </location>
</feature>
<dbReference type="InterPro" id="IPR019448">
    <property type="entry name" value="NT-C2"/>
</dbReference>